<dbReference type="Pfam" id="PF17660">
    <property type="entry name" value="BTRD1"/>
    <property type="match status" value="5"/>
</dbReference>
<keyword evidence="3" id="KW-0378">Hydrolase</keyword>
<dbReference type="InterPro" id="IPR001466">
    <property type="entry name" value="Beta-lactam-related"/>
</dbReference>
<dbReference type="Pfam" id="PF00144">
    <property type="entry name" value="Beta-lactamase"/>
    <property type="match status" value="1"/>
</dbReference>
<dbReference type="Gene3D" id="3.40.710.10">
    <property type="entry name" value="DD-peptidase/beta-lactamase superfamily"/>
    <property type="match status" value="1"/>
</dbReference>
<proteinExistence type="predicted"/>
<dbReference type="GO" id="GO:0016787">
    <property type="term" value="F:hydrolase activity"/>
    <property type="evidence" value="ECO:0007669"/>
    <property type="project" value="UniProtKB-KW"/>
</dbReference>
<evidence type="ECO:0000313" key="3">
    <source>
        <dbReference type="EMBL" id="WQG85859.1"/>
    </source>
</evidence>
<dbReference type="Proteomes" id="UP001324185">
    <property type="component" value="Chromosome"/>
</dbReference>
<gene>
    <name evidence="3" type="ORF">SR900_02975</name>
</gene>
<feature type="signal peptide" evidence="1">
    <location>
        <begin position="1"/>
        <end position="26"/>
    </location>
</feature>
<keyword evidence="1" id="KW-0732">Signal</keyword>
<name>A0ABZ0X670_9GAMM</name>
<dbReference type="InterPro" id="IPR049511">
    <property type="entry name" value="PGH-like_rpt"/>
</dbReference>
<feature type="domain" description="Beta-lactamase-related" evidence="2">
    <location>
        <begin position="304"/>
        <end position="615"/>
    </location>
</feature>
<feature type="chain" id="PRO_5045820241" evidence="1">
    <location>
        <begin position="27"/>
        <end position="630"/>
    </location>
</feature>
<sequence>MSIFARLQSSLIIFSCLFCTSFISSADVLDQPDGPLEWASWRNLSTSTYDQYLNEYKAKGYRPIDVEIDGGRQRSYSLIMRKDNARVPWAIHTQLTHDGFSAKWNEYKDKGYRPIDLESYTYKNKQYYAGIWIKDSVTSWASYRNLTSDEFNQKYRENKSKGRMPIDVDGYVVNGKLRFSGIFVKNDANIGWSIKRNIKQKDFSSHFKDMSDKGYRLYDTNAYKYKSELYFATIWVKPRNSLRWAARRDMDSDNFHSYWAKYRDAGYRLEDIEVYSGKGGTRYAGVWIENNPVRTRWKHKAAVEKLVDDYLKDNPAQGFSLVIYQDGKYRFMKGWGYTDKGTSKHAHSKTLYRLASVSKAITGTLGHILERKNILELDTPIRDYVSALPSDHQYILEQLLSIRSGVCHYDDNCDGYDGTNINLSDKNSMWNGVKKFYKKDFSADVGDLYYSTHGYTIAANAYERKANKSFNSLLATYISNPLGIDIQCEDLDKNRSERSSIFDGNLKKVSAKSIEWKCGGGGMEASVYDIARFGVALEKGKLLSESEKNDMITPPDGQRRGGNRYANGWAVNPGTDGAAINWYAKAGDQTGGRNYLRIYPDTDLVIALGANTRGSGYQQLVTDIVNEITK</sequence>
<accession>A0ABZ0X670</accession>
<protein>
    <submittedName>
        <fullName evidence="3">Serine hydrolase</fullName>
    </submittedName>
</protein>
<organism evidence="3 4">
    <name type="scientific">Kangiella aquimarina</name>
    <dbReference type="NCBI Taxonomy" id="261965"/>
    <lineage>
        <taxon>Bacteria</taxon>
        <taxon>Pseudomonadati</taxon>
        <taxon>Pseudomonadota</taxon>
        <taxon>Gammaproteobacteria</taxon>
        <taxon>Kangiellales</taxon>
        <taxon>Kangiellaceae</taxon>
        <taxon>Kangiella</taxon>
    </lineage>
</organism>
<reference evidence="3 4" key="1">
    <citation type="submission" date="2023-11" db="EMBL/GenBank/DDBJ databases">
        <title>MicrobeMod: A computational toolkit for identifying prokaryotic methylation and restriction-modification with nanopore sequencing.</title>
        <authorList>
            <person name="Crits-Christoph A."/>
            <person name="Kang S.C."/>
            <person name="Lee H."/>
            <person name="Ostrov N."/>
        </authorList>
    </citation>
    <scope>NUCLEOTIDE SEQUENCE [LARGE SCALE GENOMIC DNA]</scope>
    <source>
        <strain evidence="3 4">DSMZ 16071</strain>
    </source>
</reference>
<evidence type="ECO:0000313" key="4">
    <source>
        <dbReference type="Proteomes" id="UP001324185"/>
    </source>
</evidence>
<dbReference type="RefSeq" id="WP_018623869.1">
    <property type="nucleotide sequence ID" value="NZ_CP140158.1"/>
</dbReference>
<dbReference type="PANTHER" id="PTHR43283">
    <property type="entry name" value="BETA-LACTAMASE-RELATED"/>
    <property type="match status" value="1"/>
</dbReference>
<evidence type="ECO:0000256" key="1">
    <source>
        <dbReference type="SAM" id="SignalP"/>
    </source>
</evidence>
<dbReference type="EMBL" id="CP140158">
    <property type="protein sequence ID" value="WQG85859.1"/>
    <property type="molecule type" value="Genomic_DNA"/>
</dbReference>
<dbReference type="InterPro" id="IPR012338">
    <property type="entry name" value="Beta-lactam/transpept-like"/>
</dbReference>
<dbReference type="InterPro" id="IPR050789">
    <property type="entry name" value="Diverse_Enzym_Activities"/>
</dbReference>
<dbReference type="SUPFAM" id="SSF56601">
    <property type="entry name" value="beta-lactamase/transpeptidase-like"/>
    <property type="match status" value="1"/>
</dbReference>
<keyword evidence="4" id="KW-1185">Reference proteome</keyword>
<evidence type="ECO:0000259" key="2">
    <source>
        <dbReference type="Pfam" id="PF00144"/>
    </source>
</evidence>